<dbReference type="InterPro" id="IPR001128">
    <property type="entry name" value="Cyt_P450"/>
</dbReference>
<proteinExistence type="inferred from homology"/>
<reference evidence="15 16" key="1">
    <citation type="journal article" date="2018" name="Front. Microbiol.">
        <title>Genome-Wide Analysis of Corynespora cassiicola Leaf Fall Disease Putative Effectors.</title>
        <authorList>
            <person name="Lopez D."/>
            <person name="Ribeiro S."/>
            <person name="Label P."/>
            <person name="Fumanal B."/>
            <person name="Venisse J.S."/>
            <person name="Kohler A."/>
            <person name="de Oliveira R.R."/>
            <person name="Labutti K."/>
            <person name="Lipzen A."/>
            <person name="Lail K."/>
            <person name="Bauer D."/>
            <person name="Ohm R.A."/>
            <person name="Barry K.W."/>
            <person name="Spatafora J."/>
            <person name="Grigoriev I.V."/>
            <person name="Martin F.M."/>
            <person name="Pujade-Renaud V."/>
        </authorList>
    </citation>
    <scope>NUCLEOTIDE SEQUENCE [LARGE SCALE GENOMIC DNA]</scope>
    <source>
        <strain evidence="15 16">Philippines</strain>
    </source>
</reference>
<name>A0A2T2N0K3_CORCC</name>
<dbReference type="EMBL" id="KZ678176">
    <property type="protein sequence ID" value="PSN58944.1"/>
    <property type="molecule type" value="Genomic_DNA"/>
</dbReference>
<evidence type="ECO:0000256" key="8">
    <source>
        <dbReference type="ARBA" id="ARBA00023002"/>
    </source>
</evidence>
<dbReference type="Pfam" id="PF00067">
    <property type="entry name" value="p450"/>
    <property type="match status" value="1"/>
</dbReference>
<dbReference type="PRINTS" id="PR00463">
    <property type="entry name" value="EP450I"/>
</dbReference>
<dbReference type="Gene3D" id="1.10.630.10">
    <property type="entry name" value="Cytochrome P450"/>
    <property type="match status" value="1"/>
</dbReference>
<evidence type="ECO:0000256" key="11">
    <source>
        <dbReference type="ARBA" id="ARBA00023136"/>
    </source>
</evidence>
<dbReference type="Proteomes" id="UP000240883">
    <property type="component" value="Unassembled WGS sequence"/>
</dbReference>
<keyword evidence="5 13" id="KW-0812">Transmembrane</keyword>
<dbReference type="InterPro" id="IPR036396">
    <property type="entry name" value="Cyt_P450_sf"/>
</dbReference>
<dbReference type="GO" id="GO:0016705">
    <property type="term" value="F:oxidoreductase activity, acting on paired donors, with incorporation or reduction of molecular oxygen"/>
    <property type="evidence" value="ECO:0007669"/>
    <property type="project" value="InterPro"/>
</dbReference>
<evidence type="ECO:0000256" key="10">
    <source>
        <dbReference type="ARBA" id="ARBA00023033"/>
    </source>
</evidence>
<keyword evidence="6 12" id="KW-0479">Metal-binding</keyword>
<dbReference type="SUPFAM" id="SSF48264">
    <property type="entry name" value="Cytochrome P450"/>
    <property type="match status" value="1"/>
</dbReference>
<evidence type="ECO:0000256" key="9">
    <source>
        <dbReference type="ARBA" id="ARBA00023004"/>
    </source>
</evidence>
<comment type="cofactor">
    <cofactor evidence="1 12">
        <name>heme</name>
        <dbReference type="ChEBI" id="CHEBI:30413"/>
    </cofactor>
</comment>
<evidence type="ECO:0000313" key="15">
    <source>
        <dbReference type="EMBL" id="PSN58944.1"/>
    </source>
</evidence>
<evidence type="ECO:0000256" key="3">
    <source>
        <dbReference type="ARBA" id="ARBA00010617"/>
    </source>
</evidence>
<gene>
    <name evidence="15" type="ORF">BS50DRAFT_626968</name>
</gene>
<evidence type="ECO:0000256" key="2">
    <source>
        <dbReference type="ARBA" id="ARBA00004370"/>
    </source>
</evidence>
<evidence type="ECO:0000256" key="7">
    <source>
        <dbReference type="ARBA" id="ARBA00022989"/>
    </source>
</evidence>
<keyword evidence="8" id="KW-0560">Oxidoreductase</keyword>
<evidence type="ECO:0000256" key="1">
    <source>
        <dbReference type="ARBA" id="ARBA00001971"/>
    </source>
</evidence>
<keyword evidence="14" id="KW-0732">Signal</keyword>
<comment type="similarity">
    <text evidence="3">Belongs to the cytochrome P450 family.</text>
</comment>
<keyword evidence="16" id="KW-1185">Reference proteome</keyword>
<evidence type="ECO:0000313" key="16">
    <source>
        <dbReference type="Proteomes" id="UP000240883"/>
    </source>
</evidence>
<keyword evidence="4 12" id="KW-0349">Heme</keyword>
<dbReference type="InterPro" id="IPR050121">
    <property type="entry name" value="Cytochrome_P450_monoxygenase"/>
</dbReference>
<evidence type="ECO:0000256" key="13">
    <source>
        <dbReference type="SAM" id="Phobius"/>
    </source>
</evidence>
<evidence type="ECO:0000256" key="12">
    <source>
        <dbReference type="PIRSR" id="PIRSR602401-1"/>
    </source>
</evidence>
<evidence type="ECO:0000256" key="5">
    <source>
        <dbReference type="ARBA" id="ARBA00022692"/>
    </source>
</evidence>
<feature type="transmembrane region" description="Helical" evidence="13">
    <location>
        <begin position="60"/>
        <end position="83"/>
    </location>
</feature>
<dbReference type="STRING" id="1448308.A0A2T2N0K3"/>
<dbReference type="GO" id="GO:0020037">
    <property type="term" value="F:heme binding"/>
    <property type="evidence" value="ECO:0007669"/>
    <property type="project" value="InterPro"/>
</dbReference>
<evidence type="ECO:0000256" key="6">
    <source>
        <dbReference type="ARBA" id="ARBA00022723"/>
    </source>
</evidence>
<protein>
    <submittedName>
        <fullName evidence="15">Cytochrome P450</fullName>
    </submittedName>
</protein>
<dbReference type="PANTHER" id="PTHR24305">
    <property type="entry name" value="CYTOCHROME P450"/>
    <property type="match status" value="1"/>
</dbReference>
<feature type="binding site" description="axial binding residue" evidence="12">
    <location>
        <position position="488"/>
    </location>
    <ligand>
        <name>heme</name>
        <dbReference type="ChEBI" id="CHEBI:30413"/>
    </ligand>
    <ligandPart>
        <name>Fe</name>
        <dbReference type="ChEBI" id="CHEBI:18248"/>
    </ligandPart>
</feature>
<dbReference type="PANTHER" id="PTHR24305:SF112">
    <property type="entry name" value="L-ORNITHINE-N5-MONOOXYGENASE (EUROFUNG)"/>
    <property type="match status" value="1"/>
</dbReference>
<organism evidence="15 16">
    <name type="scientific">Corynespora cassiicola Philippines</name>
    <dbReference type="NCBI Taxonomy" id="1448308"/>
    <lineage>
        <taxon>Eukaryota</taxon>
        <taxon>Fungi</taxon>
        <taxon>Dikarya</taxon>
        <taxon>Ascomycota</taxon>
        <taxon>Pezizomycotina</taxon>
        <taxon>Dothideomycetes</taxon>
        <taxon>Pleosporomycetidae</taxon>
        <taxon>Pleosporales</taxon>
        <taxon>Corynesporascaceae</taxon>
        <taxon>Corynespora</taxon>
    </lineage>
</organism>
<feature type="signal peptide" evidence="14">
    <location>
        <begin position="1"/>
        <end position="16"/>
    </location>
</feature>
<evidence type="ECO:0000256" key="4">
    <source>
        <dbReference type="ARBA" id="ARBA00022617"/>
    </source>
</evidence>
<keyword evidence="10" id="KW-0503">Monooxygenase</keyword>
<dbReference type="OrthoDB" id="6692864at2759"/>
<keyword evidence="9 12" id="KW-0408">Iron</keyword>
<keyword evidence="7 13" id="KW-1133">Transmembrane helix</keyword>
<dbReference type="PRINTS" id="PR00385">
    <property type="entry name" value="P450"/>
</dbReference>
<dbReference type="InterPro" id="IPR002401">
    <property type="entry name" value="Cyt_P450_E_grp-I"/>
</dbReference>
<evidence type="ECO:0000256" key="14">
    <source>
        <dbReference type="SAM" id="SignalP"/>
    </source>
</evidence>
<accession>A0A2T2N0K3</accession>
<feature type="transmembrane region" description="Helical" evidence="13">
    <location>
        <begin position="26"/>
        <end position="48"/>
    </location>
</feature>
<keyword evidence="11 13" id="KW-0472">Membrane</keyword>
<feature type="chain" id="PRO_5015671872" evidence="14">
    <location>
        <begin position="17"/>
        <end position="545"/>
    </location>
</feature>
<dbReference type="AlphaFoldDB" id="A0A2T2N0K3"/>
<sequence>MIFIIILLSSLLGSIAHHGAFIKGEWHLSIARLLLAHVMSMLICYIFFQKMFPLYHEAAFYTLLAFLVYLTSVLASMTIYRMFFHRLVRFPGPKMAAVTKFWHVNQAWSSKNHLVMQNLYEEYGYFVRSGPNEITVFHPEALEAFDSHRSGTIRDEFYELIHPLSSTVFTRDPAEHRVFKQTWSHGLSMKALDEYLPRIVQLVEKLGDCISDIGNNGQHAINVVDVMSWFAFDAMGEILFGEDFKMIETRSYSQAFVRQKKALALMGPILGTGWIPHLAFTCAPFLEAVRNWTHMVSFCDQCLKRRMEVKSQKPDLSGLFIKEFASPNNKASLEKRQNKLLGSTLSAVIAGSDTGRASLIAIFWYMSKYPAHADKIRKELNSVDRIHDVNALAALPHLNAVISEALRLLPPVLTGNGRITGPNGLMIDGTWIPPNIKIHAPKYVISRLPTAFIQPDKFIPERWYARPELILNKKAYHPFGVGVGNRICVGMTLAQIELRLVTAMVLERYSVTFASGYDEGQLFEGLKDQVTAQPGDVFCHFTPRM</sequence>
<comment type="subcellular location">
    <subcellularLocation>
        <location evidence="2">Membrane</location>
    </subcellularLocation>
</comment>
<dbReference type="GO" id="GO:0004497">
    <property type="term" value="F:monooxygenase activity"/>
    <property type="evidence" value="ECO:0007669"/>
    <property type="project" value="UniProtKB-KW"/>
</dbReference>
<dbReference type="GO" id="GO:0005506">
    <property type="term" value="F:iron ion binding"/>
    <property type="evidence" value="ECO:0007669"/>
    <property type="project" value="InterPro"/>
</dbReference>
<dbReference type="GO" id="GO:0016020">
    <property type="term" value="C:membrane"/>
    <property type="evidence" value="ECO:0007669"/>
    <property type="project" value="UniProtKB-SubCell"/>
</dbReference>